<reference evidence="12 13" key="1">
    <citation type="submission" date="2019-11" db="EMBL/GenBank/DDBJ databases">
        <authorList>
            <person name="Criscuolo A."/>
        </authorList>
    </citation>
    <scope>NUCLEOTIDE SEQUENCE [LARGE SCALE GENOMIC DNA]</scope>
    <source>
        <strain evidence="12">CIP111667</strain>
    </source>
</reference>
<dbReference type="SUPFAM" id="SSF46785">
    <property type="entry name" value="Winged helix' DNA-binding domain"/>
    <property type="match status" value="1"/>
</dbReference>
<dbReference type="PANTHER" id="PTHR34471:SF1">
    <property type="entry name" value="ARGININE REPRESSOR"/>
    <property type="match status" value="1"/>
</dbReference>
<dbReference type="InterPro" id="IPR001669">
    <property type="entry name" value="Arg_repress"/>
</dbReference>
<dbReference type="HAMAP" id="MF_00173">
    <property type="entry name" value="Arg_repressor"/>
    <property type="match status" value="1"/>
</dbReference>
<comment type="caution">
    <text evidence="12">The sequence shown here is derived from an EMBL/GenBank/DDBJ whole genome shotgun (WGS) entry which is preliminary data.</text>
</comment>
<evidence type="ECO:0000256" key="3">
    <source>
        <dbReference type="ARBA" id="ARBA00022490"/>
    </source>
</evidence>
<dbReference type="GO" id="GO:0005737">
    <property type="term" value="C:cytoplasm"/>
    <property type="evidence" value="ECO:0007669"/>
    <property type="project" value="UniProtKB-SubCell"/>
</dbReference>
<accession>A0A7M4DQ70</accession>
<dbReference type="UniPathway" id="UPA00068"/>
<dbReference type="AlphaFoldDB" id="A0A7M4DQ70"/>
<feature type="domain" description="Arginine repressor DNA-binding" evidence="10">
    <location>
        <begin position="6"/>
        <end position="72"/>
    </location>
</feature>
<proteinExistence type="inferred from homology"/>
<comment type="subcellular location">
    <subcellularLocation>
        <location evidence="1 8">Cytoplasm</location>
    </subcellularLocation>
</comment>
<comment type="function">
    <text evidence="8">Regulates arginine biosynthesis genes.</text>
</comment>
<keyword evidence="4 8" id="KW-0678">Repressor</keyword>
<keyword evidence="7 8" id="KW-0804">Transcription</keyword>
<dbReference type="GO" id="GO:0051259">
    <property type="term" value="P:protein complex oligomerization"/>
    <property type="evidence" value="ECO:0007669"/>
    <property type="project" value="InterPro"/>
</dbReference>
<evidence type="ECO:0000256" key="1">
    <source>
        <dbReference type="ARBA" id="ARBA00004496"/>
    </source>
</evidence>
<evidence type="ECO:0000256" key="8">
    <source>
        <dbReference type="HAMAP-Rule" id="MF_00173"/>
    </source>
</evidence>
<comment type="pathway">
    <text evidence="8">Amino-acid biosynthesis; L-arginine biosynthesis [regulation].</text>
</comment>
<dbReference type="InterPro" id="IPR036251">
    <property type="entry name" value="Arg_repress_C_sf"/>
</dbReference>
<keyword evidence="8" id="KW-0028">Amino-acid biosynthesis</keyword>
<evidence type="ECO:0000256" key="9">
    <source>
        <dbReference type="NCBIfam" id="TIGR01529"/>
    </source>
</evidence>
<keyword evidence="5 8" id="KW-0805">Transcription regulation</keyword>
<dbReference type="PANTHER" id="PTHR34471">
    <property type="entry name" value="ARGININE REPRESSOR"/>
    <property type="match status" value="1"/>
</dbReference>
<dbReference type="GO" id="GO:0006526">
    <property type="term" value="P:L-arginine biosynthetic process"/>
    <property type="evidence" value="ECO:0007669"/>
    <property type="project" value="UniProtKB-UniPathway"/>
</dbReference>
<dbReference type="PRINTS" id="PR01467">
    <property type="entry name" value="ARGREPRESSOR"/>
</dbReference>
<evidence type="ECO:0000256" key="2">
    <source>
        <dbReference type="ARBA" id="ARBA00008316"/>
    </source>
</evidence>
<evidence type="ECO:0000256" key="7">
    <source>
        <dbReference type="ARBA" id="ARBA00023163"/>
    </source>
</evidence>
<sequence>MTIPATKTARHALIRQVIEAGAVRSQGDLQALLADRGMSATQATLSRDLDELRAYKVRGGDGSQHYALPPESGLGYAGGDTEQLATRLARLCTELLVSADVSGNLVVLRTPPGAAQFLASAIDHSVLPPVIGTIAGDDTVLVIAAEAAGGPVVAQLFLDLAGGRDPDRDTTTPEENR</sequence>
<dbReference type="RefSeq" id="WP_156742919.1">
    <property type="nucleotide sequence ID" value="NZ_CACRYJ010000060.1"/>
</dbReference>
<evidence type="ECO:0000256" key="5">
    <source>
        <dbReference type="ARBA" id="ARBA00023015"/>
    </source>
</evidence>
<dbReference type="Pfam" id="PF02863">
    <property type="entry name" value="Arg_repressor_C"/>
    <property type="match status" value="1"/>
</dbReference>
<dbReference type="InterPro" id="IPR020900">
    <property type="entry name" value="Arg_repress_DNA-bd"/>
</dbReference>
<evidence type="ECO:0000313" key="12">
    <source>
        <dbReference type="EMBL" id="VZO39614.1"/>
    </source>
</evidence>
<evidence type="ECO:0000256" key="6">
    <source>
        <dbReference type="ARBA" id="ARBA00023125"/>
    </source>
</evidence>
<dbReference type="InterPro" id="IPR020899">
    <property type="entry name" value="Arg_repress_C"/>
</dbReference>
<name>A0A7M4DQ70_9MICO</name>
<dbReference type="InterPro" id="IPR036390">
    <property type="entry name" value="WH_DNA-bd_sf"/>
</dbReference>
<keyword evidence="6 8" id="KW-0238">DNA-binding</keyword>
<dbReference type="GO" id="GO:0003677">
    <property type="term" value="F:DNA binding"/>
    <property type="evidence" value="ECO:0007669"/>
    <property type="project" value="UniProtKB-KW"/>
</dbReference>
<evidence type="ECO:0000259" key="11">
    <source>
        <dbReference type="Pfam" id="PF02863"/>
    </source>
</evidence>
<dbReference type="Pfam" id="PF01316">
    <property type="entry name" value="Arg_repressor"/>
    <property type="match status" value="1"/>
</dbReference>
<protein>
    <recommendedName>
        <fullName evidence="8 9">Arginine repressor</fullName>
    </recommendedName>
</protein>
<dbReference type="GO" id="GO:1900079">
    <property type="term" value="P:regulation of arginine biosynthetic process"/>
    <property type="evidence" value="ECO:0007669"/>
    <property type="project" value="UniProtKB-UniRule"/>
</dbReference>
<dbReference type="Proteomes" id="UP000419743">
    <property type="component" value="Unassembled WGS sequence"/>
</dbReference>
<comment type="similarity">
    <text evidence="2 8">Belongs to the ArgR family.</text>
</comment>
<dbReference type="Gene3D" id="3.30.1360.40">
    <property type="match status" value="1"/>
</dbReference>
<evidence type="ECO:0000259" key="10">
    <source>
        <dbReference type="Pfam" id="PF01316"/>
    </source>
</evidence>
<dbReference type="InterPro" id="IPR036388">
    <property type="entry name" value="WH-like_DNA-bd_sf"/>
</dbReference>
<dbReference type="NCBIfam" id="TIGR01529">
    <property type="entry name" value="argR_whole"/>
    <property type="match status" value="1"/>
</dbReference>
<dbReference type="GO" id="GO:0034618">
    <property type="term" value="F:arginine binding"/>
    <property type="evidence" value="ECO:0007669"/>
    <property type="project" value="InterPro"/>
</dbReference>
<keyword evidence="3 8" id="KW-0963">Cytoplasm</keyword>
<dbReference type="NCBIfam" id="NF002880">
    <property type="entry name" value="PRK03341.1"/>
    <property type="match status" value="1"/>
</dbReference>
<organism evidence="12 13">
    <name type="scientific">Occultella aeris</name>
    <dbReference type="NCBI Taxonomy" id="2761496"/>
    <lineage>
        <taxon>Bacteria</taxon>
        <taxon>Bacillati</taxon>
        <taxon>Actinomycetota</taxon>
        <taxon>Actinomycetes</taxon>
        <taxon>Micrococcales</taxon>
        <taxon>Ruaniaceae</taxon>
        <taxon>Occultella</taxon>
    </lineage>
</organism>
<evidence type="ECO:0000313" key="13">
    <source>
        <dbReference type="Proteomes" id="UP000419743"/>
    </source>
</evidence>
<gene>
    <name evidence="8 12" type="primary">argR</name>
    <name evidence="12" type="ORF">HALOF300_04308</name>
</gene>
<feature type="domain" description="Arginine repressor C-terminal" evidence="11">
    <location>
        <begin position="93"/>
        <end position="157"/>
    </location>
</feature>
<evidence type="ECO:0000256" key="4">
    <source>
        <dbReference type="ARBA" id="ARBA00022491"/>
    </source>
</evidence>
<dbReference type="EMBL" id="CACRYJ010000060">
    <property type="protein sequence ID" value="VZO39614.1"/>
    <property type="molecule type" value="Genomic_DNA"/>
</dbReference>
<keyword evidence="8" id="KW-0055">Arginine biosynthesis</keyword>
<dbReference type="GO" id="GO:0003700">
    <property type="term" value="F:DNA-binding transcription factor activity"/>
    <property type="evidence" value="ECO:0007669"/>
    <property type="project" value="UniProtKB-UniRule"/>
</dbReference>
<dbReference type="Gene3D" id="1.10.10.10">
    <property type="entry name" value="Winged helix-like DNA-binding domain superfamily/Winged helix DNA-binding domain"/>
    <property type="match status" value="1"/>
</dbReference>
<dbReference type="SUPFAM" id="SSF55252">
    <property type="entry name" value="C-terminal domain of arginine repressor"/>
    <property type="match status" value="1"/>
</dbReference>
<keyword evidence="13" id="KW-1185">Reference proteome</keyword>